<dbReference type="PANTHER" id="PTHR22883:SF475">
    <property type="entry name" value="PALMITOYLTRANSFERASE ZDHHC23"/>
    <property type="match status" value="1"/>
</dbReference>
<dbReference type="PANTHER" id="PTHR22883">
    <property type="entry name" value="ZINC FINGER DHHC DOMAIN CONTAINING PROTEIN"/>
    <property type="match status" value="1"/>
</dbReference>
<evidence type="ECO:0000256" key="4">
    <source>
        <dbReference type="ARBA" id="ARBA00022989"/>
    </source>
</evidence>
<comment type="catalytic activity">
    <reaction evidence="10">
        <text>L-cysteinyl-[protein] + hexadecanoyl-CoA = S-hexadecanoyl-L-cysteinyl-[protein] + CoA</text>
        <dbReference type="Rhea" id="RHEA:36683"/>
        <dbReference type="Rhea" id="RHEA-COMP:10131"/>
        <dbReference type="Rhea" id="RHEA-COMP:11032"/>
        <dbReference type="ChEBI" id="CHEBI:29950"/>
        <dbReference type="ChEBI" id="CHEBI:57287"/>
        <dbReference type="ChEBI" id="CHEBI:57379"/>
        <dbReference type="ChEBI" id="CHEBI:74151"/>
        <dbReference type="EC" id="2.3.1.225"/>
    </reaction>
</comment>
<dbReference type="GO" id="GO:0019706">
    <property type="term" value="F:protein-cysteine S-palmitoyltransferase activity"/>
    <property type="evidence" value="ECO:0007669"/>
    <property type="project" value="UniProtKB-EC"/>
</dbReference>
<gene>
    <name evidence="12" type="ORF">DGYR_LOCUS5108</name>
</gene>
<feature type="transmembrane region" description="Helical" evidence="10">
    <location>
        <begin position="300"/>
        <end position="320"/>
    </location>
</feature>
<comment type="domain">
    <text evidence="10">The DHHC domain is required for palmitoyltransferase activity.</text>
</comment>
<dbReference type="OrthoDB" id="430659at2759"/>
<evidence type="ECO:0000256" key="3">
    <source>
        <dbReference type="ARBA" id="ARBA00022692"/>
    </source>
</evidence>
<evidence type="ECO:0000313" key="13">
    <source>
        <dbReference type="Proteomes" id="UP000549394"/>
    </source>
</evidence>
<comment type="subcellular location">
    <subcellularLocation>
        <location evidence="1">Golgi apparatus</location>
        <location evidence="1">trans-Golgi network membrane</location>
        <topology evidence="1">Multi-pass membrane protein</topology>
    </subcellularLocation>
</comment>
<evidence type="ECO:0000256" key="6">
    <source>
        <dbReference type="ARBA" id="ARBA00023136"/>
    </source>
</evidence>
<evidence type="ECO:0000256" key="9">
    <source>
        <dbReference type="ARBA" id="ARBA00023315"/>
    </source>
</evidence>
<dbReference type="GO" id="GO:0005794">
    <property type="term" value="C:Golgi apparatus"/>
    <property type="evidence" value="ECO:0007669"/>
    <property type="project" value="UniProtKB-SubCell"/>
</dbReference>
<dbReference type="AlphaFoldDB" id="A0A7I8VKC9"/>
<evidence type="ECO:0000256" key="10">
    <source>
        <dbReference type="RuleBase" id="RU079119"/>
    </source>
</evidence>
<feature type="transmembrane region" description="Helical" evidence="10">
    <location>
        <begin position="346"/>
        <end position="370"/>
    </location>
</feature>
<evidence type="ECO:0000256" key="2">
    <source>
        <dbReference type="ARBA" id="ARBA00022679"/>
    </source>
</evidence>
<evidence type="ECO:0000256" key="5">
    <source>
        <dbReference type="ARBA" id="ARBA00023034"/>
    </source>
</evidence>
<evidence type="ECO:0000256" key="1">
    <source>
        <dbReference type="ARBA" id="ARBA00004166"/>
    </source>
</evidence>
<keyword evidence="6 10" id="KW-0472">Membrane</keyword>
<dbReference type="Pfam" id="PF01529">
    <property type="entry name" value="DHHC"/>
    <property type="match status" value="1"/>
</dbReference>
<dbReference type="Proteomes" id="UP000549394">
    <property type="component" value="Unassembled WGS sequence"/>
</dbReference>
<keyword evidence="2 10" id="KW-0808">Transferase</keyword>
<accession>A0A7I8VKC9</accession>
<comment type="similarity">
    <text evidence="10">Belongs to the DHHC palmitoyltransferase family.</text>
</comment>
<feature type="transmembrane region" description="Helical" evidence="10">
    <location>
        <begin position="130"/>
        <end position="152"/>
    </location>
</feature>
<keyword evidence="4 10" id="KW-1133">Transmembrane helix</keyword>
<protein>
    <recommendedName>
        <fullName evidence="10">Palmitoyltransferase</fullName>
        <ecNumber evidence="10">2.3.1.225</ecNumber>
    </recommendedName>
</protein>
<feature type="transmembrane region" description="Helical" evidence="10">
    <location>
        <begin position="158"/>
        <end position="179"/>
    </location>
</feature>
<evidence type="ECO:0000259" key="11">
    <source>
        <dbReference type="Pfam" id="PF01529"/>
    </source>
</evidence>
<keyword evidence="7" id="KW-0564">Palmitate</keyword>
<keyword evidence="5" id="KW-0333">Golgi apparatus</keyword>
<dbReference type="InterPro" id="IPR039859">
    <property type="entry name" value="PFA4/ZDH16/20/ERF2-like"/>
</dbReference>
<dbReference type="GO" id="GO:0005783">
    <property type="term" value="C:endoplasmic reticulum"/>
    <property type="evidence" value="ECO:0007669"/>
    <property type="project" value="TreeGrafter"/>
</dbReference>
<dbReference type="PROSITE" id="PS50216">
    <property type="entry name" value="DHHC"/>
    <property type="match status" value="1"/>
</dbReference>
<dbReference type="GO" id="GO:0006612">
    <property type="term" value="P:protein targeting to membrane"/>
    <property type="evidence" value="ECO:0007669"/>
    <property type="project" value="TreeGrafter"/>
</dbReference>
<comment type="caution">
    <text evidence="12">The sequence shown here is derived from an EMBL/GenBank/DDBJ whole genome shotgun (WGS) entry which is preliminary data.</text>
</comment>
<dbReference type="EMBL" id="CAJFCJ010000006">
    <property type="protein sequence ID" value="CAD5116483.1"/>
    <property type="molecule type" value="Genomic_DNA"/>
</dbReference>
<proteinExistence type="inferred from homology"/>
<organism evidence="12 13">
    <name type="scientific">Dimorphilus gyrociliatus</name>
    <dbReference type="NCBI Taxonomy" id="2664684"/>
    <lineage>
        <taxon>Eukaryota</taxon>
        <taxon>Metazoa</taxon>
        <taxon>Spiralia</taxon>
        <taxon>Lophotrochozoa</taxon>
        <taxon>Annelida</taxon>
        <taxon>Polychaeta</taxon>
        <taxon>Polychaeta incertae sedis</taxon>
        <taxon>Dinophilidae</taxon>
        <taxon>Dimorphilus</taxon>
    </lineage>
</organism>
<evidence type="ECO:0000313" key="12">
    <source>
        <dbReference type="EMBL" id="CAD5116483.1"/>
    </source>
</evidence>
<sequence>MYGKISAKDPLCCCEYVDKNSERSHVLASCCDCEALDSSCDHCIRCKPIPQKTLNDMIDTIGDRCRLPMCFGKGAIQIRLDTAIPVLLVPSSILLATLGPYFTAFSFCTLPLMIYFFYRVLTRDKLIRTDIFYTFGLTSVFLMFYTFEFVVIGYREILLWENIVVVILFSLLLICLIRARKDPGVLQKSSKKSNESYLKNHVAESHPVAHILKNSFAVSDEDITDCITDRASTKSLDSDQVNWADSRGFINGKLNTWCSQCDLRRIPRSGHCPICRICVRIRCHHCLWIDRCVGNNNHRFFFFGLLLSVLLGYYGSHLTLTTICTPKMYYDWFLIPDDCRYLYADLPTALCFVSAIYTIIFTTFLSFILLQQILLISQNATSQELHQASIRGYTTCILFIRKKNNPNDRGLFWNWINFLGGNRKERYGHYDI</sequence>
<dbReference type="InterPro" id="IPR001594">
    <property type="entry name" value="Palmitoyltrfase_DHHC"/>
</dbReference>
<evidence type="ECO:0000256" key="8">
    <source>
        <dbReference type="ARBA" id="ARBA00023288"/>
    </source>
</evidence>
<keyword evidence="9 10" id="KW-0012">Acyltransferase</keyword>
<feature type="domain" description="Palmitoyltransferase DHHC" evidence="11">
    <location>
        <begin position="255"/>
        <end position="386"/>
    </location>
</feature>
<keyword evidence="3 10" id="KW-0812">Transmembrane</keyword>
<feature type="transmembrane region" description="Helical" evidence="10">
    <location>
        <begin position="98"/>
        <end position="118"/>
    </location>
</feature>
<name>A0A7I8VKC9_9ANNE</name>
<dbReference type="EC" id="2.3.1.225" evidence="10"/>
<evidence type="ECO:0000256" key="7">
    <source>
        <dbReference type="ARBA" id="ARBA00023139"/>
    </source>
</evidence>
<keyword evidence="8" id="KW-0449">Lipoprotein</keyword>
<keyword evidence="13" id="KW-1185">Reference proteome</keyword>
<reference evidence="12 13" key="1">
    <citation type="submission" date="2020-08" db="EMBL/GenBank/DDBJ databases">
        <authorList>
            <person name="Hejnol A."/>
        </authorList>
    </citation>
    <scope>NUCLEOTIDE SEQUENCE [LARGE SCALE GENOMIC DNA]</scope>
</reference>